<name>A0ACC2WXY6_9TREE</name>
<evidence type="ECO:0000313" key="1">
    <source>
        <dbReference type="EMBL" id="KAJ9116180.1"/>
    </source>
</evidence>
<protein>
    <submittedName>
        <fullName evidence="1">Uncharacterized protein</fullName>
    </submittedName>
</protein>
<dbReference type="Proteomes" id="UP001230649">
    <property type="component" value="Unassembled WGS sequence"/>
</dbReference>
<reference evidence="1" key="1">
    <citation type="submission" date="2023-04" db="EMBL/GenBank/DDBJ databases">
        <title>Draft Genome sequencing of Naganishia species isolated from polar environments using Oxford Nanopore Technology.</title>
        <authorList>
            <person name="Leo P."/>
            <person name="Venkateswaran K."/>
        </authorList>
    </citation>
    <scope>NUCLEOTIDE SEQUENCE</scope>
    <source>
        <strain evidence="1">MNA-CCFEE 5262</strain>
    </source>
</reference>
<proteinExistence type="predicted"/>
<accession>A0ACC2WXY6</accession>
<sequence length="527" mass="56455">MAVEQMDSPYEYPNTHRPPSAAQEREPQRPKHLTSEYPEMDEPRQNAMSQSTPYQLPKPSAMHPRYIEPESQRYPVTSPYENPALTRVFGDQVRPPSFASPYQSVNQFGGQRLGDDIGGGGMYASATSTASRSAYDARSPYGLQSSQGGSSSYSGHQGQLPWGQSAHPASQSSFGTMSSDPHQSASLYQSSVSPVIPTGGMPFPRSAGAGQSRTAGQSGDEGYNGRTRNAKAQKKHREKRKAHVKQLEETVLALQNHVRSLTRDQHPDGSRSHLSSAGGGLPGENSAIMSQNNMLIEENQSLRIENEQLRGRLHDLQGLNHQLSASTQPGMGSRFGGPGTGGHLSASNVTPINEDIPPRSLSFNLPSLTIGVKAENGGHSQYSEGTPTNLPYHQMHNYAPPYAAPGPTRYYSSNVDQSPPLQPLTGNSHVLPTSQSASGNAYQRYDAPPSHNGPGPPSFPPPAMSMYQRPTGSLALGPGSTPFAEPEPGTYSAGLLPDNSEETVVGRTPGAGGELKVRDAALTRIQR</sequence>
<organism evidence="1 2">
    <name type="scientific">Naganishia adeliensis</name>
    <dbReference type="NCBI Taxonomy" id="92952"/>
    <lineage>
        <taxon>Eukaryota</taxon>
        <taxon>Fungi</taxon>
        <taxon>Dikarya</taxon>
        <taxon>Basidiomycota</taxon>
        <taxon>Agaricomycotina</taxon>
        <taxon>Tremellomycetes</taxon>
        <taxon>Filobasidiales</taxon>
        <taxon>Filobasidiaceae</taxon>
        <taxon>Naganishia</taxon>
    </lineage>
</organism>
<evidence type="ECO:0000313" key="2">
    <source>
        <dbReference type="Proteomes" id="UP001230649"/>
    </source>
</evidence>
<comment type="caution">
    <text evidence="1">The sequence shown here is derived from an EMBL/GenBank/DDBJ whole genome shotgun (WGS) entry which is preliminary data.</text>
</comment>
<gene>
    <name evidence="1" type="ORF">QFC20_000860</name>
</gene>
<keyword evidence="2" id="KW-1185">Reference proteome</keyword>
<dbReference type="EMBL" id="JASBWS010000004">
    <property type="protein sequence ID" value="KAJ9116180.1"/>
    <property type="molecule type" value="Genomic_DNA"/>
</dbReference>